<name>A0A2R7YTQ9_9ACTN</name>
<evidence type="ECO:0000313" key="2">
    <source>
        <dbReference type="Proteomes" id="UP000244867"/>
    </source>
</evidence>
<evidence type="ECO:0008006" key="3">
    <source>
        <dbReference type="Google" id="ProtNLM"/>
    </source>
</evidence>
<keyword evidence="2" id="KW-1185">Reference proteome</keyword>
<dbReference type="InterPro" id="IPR036689">
    <property type="entry name" value="ESAT-6-like_sf"/>
</dbReference>
<accession>A0A2R7YTQ9</accession>
<evidence type="ECO:0000313" key="1">
    <source>
        <dbReference type="EMBL" id="PUA79768.1"/>
    </source>
</evidence>
<dbReference type="AlphaFoldDB" id="A0A2R7YTQ9"/>
<organism evidence="1 2">
    <name type="scientific">Nocardioides currus</name>
    <dbReference type="NCBI Taxonomy" id="2133958"/>
    <lineage>
        <taxon>Bacteria</taxon>
        <taxon>Bacillati</taxon>
        <taxon>Actinomycetota</taxon>
        <taxon>Actinomycetes</taxon>
        <taxon>Propionibacteriales</taxon>
        <taxon>Nocardioidaceae</taxon>
        <taxon>Nocardioides</taxon>
    </lineage>
</organism>
<dbReference type="Proteomes" id="UP000244867">
    <property type="component" value="Unassembled WGS sequence"/>
</dbReference>
<comment type="caution">
    <text evidence="1">The sequence shown here is derived from an EMBL/GenBank/DDBJ whole genome shotgun (WGS) entry which is preliminary data.</text>
</comment>
<protein>
    <recommendedName>
        <fullName evidence="3">WXG100 family type VII secretion target</fullName>
    </recommendedName>
</protein>
<sequence>MAEAREPTGGGGQLRVDLPELRGYATALDDVSRDLGGCEGLANSYCVDADFGKIVEELTSDYAALLPQMKELLAENETVMRQYAVATDRTVGDFERTDDGVASRFQGDGIDASRGSAFFALAPVGASAPYASEGDLPEVSFGFVFDNLCWALEKFCGWDVRGEVTDWIAGDVVGLSTQASCWEIVGDRLGTTRDNLRTADSRVLKTWEGLAANQHAAGMIVWDTALTDQSDSFKELGQSLKDLAKECVNVAQLVVDCIRLAVDLIASAWALQYIPVYGQVKFVKKCWDAYKRAQKAIAYLKMIVSALRFTKSLIVVMVDKLTPTMLPGEPIGV</sequence>
<dbReference type="EMBL" id="PYXZ01000008">
    <property type="protein sequence ID" value="PUA79768.1"/>
    <property type="molecule type" value="Genomic_DNA"/>
</dbReference>
<reference evidence="1 2" key="1">
    <citation type="submission" date="2018-03" db="EMBL/GenBank/DDBJ databases">
        <authorList>
            <person name="Keele B.F."/>
        </authorList>
    </citation>
    <scope>NUCLEOTIDE SEQUENCE [LARGE SCALE GENOMIC DNA]</scope>
    <source>
        <strain evidence="1 2">IB-3</strain>
    </source>
</reference>
<proteinExistence type="predicted"/>
<gene>
    <name evidence="1" type="ORF">C7S10_16940</name>
</gene>
<dbReference type="SUPFAM" id="SSF140453">
    <property type="entry name" value="EsxAB dimer-like"/>
    <property type="match status" value="1"/>
</dbReference>
<dbReference type="RefSeq" id="WP_108345631.1">
    <property type="nucleotide sequence ID" value="NZ_PYXZ01000008.1"/>
</dbReference>
<dbReference type="OrthoDB" id="3762199at2"/>